<evidence type="ECO:0000313" key="1">
    <source>
        <dbReference type="EMBL" id="JAH84698.1"/>
    </source>
</evidence>
<name>A0A0E9W5D7_ANGAN</name>
<dbReference type="EMBL" id="GBXM01023879">
    <property type="protein sequence ID" value="JAH84698.1"/>
    <property type="molecule type" value="Transcribed_RNA"/>
</dbReference>
<proteinExistence type="predicted"/>
<accession>A0A0E9W5D7</accession>
<protein>
    <submittedName>
        <fullName evidence="1">Uncharacterized protein</fullName>
    </submittedName>
</protein>
<reference evidence="1" key="2">
    <citation type="journal article" date="2015" name="Fish Shellfish Immunol.">
        <title>Early steps in the European eel (Anguilla anguilla)-Vibrio vulnificus interaction in the gills: Role of the RtxA13 toxin.</title>
        <authorList>
            <person name="Callol A."/>
            <person name="Pajuelo D."/>
            <person name="Ebbesson L."/>
            <person name="Teles M."/>
            <person name="MacKenzie S."/>
            <person name="Amaro C."/>
        </authorList>
    </citation>
    <scope>NUCLEOTIDE SEQUENCE</scope>
</reference>
<organism evidence="1">
    <name type="scientific">Anguilla anguilla</name>
    <name type="common">European freshwater eel</name>
    <name type="synonym">Muraena anguilla</name>
    <dbReference type="NCBI Taxonomy" id="7936"/>
    <lineage>
        <taxon>Eukaryota</taxon>
        <taxon>Metazoa</taxon>
        <taxon>Chordata</taxon>
        <taxon>Craniata</taxon>
        <taxon>Vertebrata</taxon>
        <taxon>Euteleostomi</taxon>
        <taxon>Actinopterygii</taxon>
        <taxon>Neopterygii</taxon>
        <taxon>Teleostei</taxon>
        <taxon>Anguilliformes</taxon>
        <taxon>Anguillidae</taxon>
        <taxon>Anguilla</taxon>
    </lineage>
</organism>
<reference evidence="1" key="1">
    <citation type="submission" date="2014-11" db="EMBL/GenBank/DDBJ databases">
        <authorList>
            <person name="Amaro Gonzalez C."/>
        </authorList>
    </citation>
    <scope>NUCLEOTIDE SEQUENCE</scope>
</reference>
<dbReference type="AlphaFoldDB" id="A0A0E9W5D7"/>
<sequence>MNVSWKKWSVCKERLCISEAGSICALFPVFIYPF</sequence>